<gene>
    <name evidence="1" type="ORF">ACFQ3C_05735</name>
</gene>
<name>A0ABW3TAQ9_9RHOB</name>
<dbReference type="RefSeq" id="WP_380789529.1">
    <property type="nucleotide sequence ID" value="NZ_JBHTKR010000002.1"/>
</dbReference>
<protein>
    <submittedName>
        <fullName evidence="1">Uncharacterized protein</fullName>
    </submittedName>
</protein>
<reference evidence="2" key="1">
    <citation type="journal article" date="2019" name="Int. J. Syst. Evol. Microbiol.">
        <title>The Global Catalogue of Microorganisms (GCM) 10K type strain sequencing project: providing services to taxonomists for standard genome sequencing and annotation.</title>
        <authorList>
            <consortium name="The Broad Institute Genomics Platform"/>
            <consortium name="The Broad Institute Genome Sequencing Center for Infectious Disease"/>
            <person name="Wu L."/>
            <person name="Ma J."/>
        </authorList>
    </citation>
    <scope>NUCLEOTIDE SEQUENCE [LARGE SCALE GENOMIC DNA]</scope>
    <source>
        <strain evidence="2">CCUG 55328</strain>
    </source>
</reference>
<proteinExistence type="predicted"/>
<keyword evidence="2" id="KW-1185">Reference proteome</keyword>
<comment type="caution">
    <text evidence="1">The sequence shown here is derived from an EMBL/GenBank/DDBJ whole genome shotgun (WGS) entry which is preliminary data.</text>
</comment>
<accession>A0ABW3TAQ9</accession>
<dbReference type="EMBL" id="JBHTKR010000002">
    <property type="protein sequence ID" value="MFD1194163.1"/>
    <property type="molecule type" value="Genomic_DNA"/>
</dbReference>
<evidence type="ECO:0000313" key="1">
    <source>
        <dbReference type="EMBL" id="MFD1194163.1"/>
    </source>
</evidence>
<sequence>MTEQLPEELQHPINELEARVRVTPEKDRAKLQGDLHSLCQKLERAGYAIPDRLRELDEMLTDSQVEAQFDNLPV</sequence>
<evidence type="ECO:0000313" key="2">
    <source>
        <dbReference type="Proteomes" id="UP001597151"/>
    </source>
</evidence>
<organism evidence="1 2">
    <name type="scientific">Seohaeicola saemankumensis</name>
    <dbReference type="NCBI Taxonomy" id="481181"/>
    <lineage>
        <taxon>Bacteria</taxon>
        <taxon>Pseudomonadati</taxon>
        <taxon>Pseudomonadota</taxon>
        <taxon>Alphaproteobacteria</taxon>
        <taxon>Rhodobacterales</taxon>
        <taxon>Roseobacteraceae</taxon>
        <taxon>Seohaeicola</taxon>
    </lineage>
</organism>
<dbReference type="Proteomes" id="UP001597151">
    <property type="component" value="Unassembled WGS sequence"/>
</dbReference>